<dbReference type="Gene3D" id="3.40.250.10">
    <property type="entry name" value="Rhodanese-like domain"/>
    <property type="match status" value="1"/>
</dbReference>
<organism evidence="2 3">
    <name type="scientific">Desulfonispora thiosulfatigenes DSM 11270</name>
    <dbReference type="NCBI Taxonomy" id="656914"/>
    <lineage>
        <taxon>Bacteria</taxon>
        <taxon>Bacillati</taxon>
        <taxon>Bacillota</taxon>
        <taxon>Clostridia</taxon>
        <taxon>Eubacteriales</taxon>
        <taxon>Peptococcaceae</taxon>
        <taxon>Desulfonispora</taxon>
    </lineage>
</organism>
<dbReference type="GO" id="GO:0016740">
    <property type="term" value="F:transferase activity"/>
    <property type="evidence" value="ECO:0007669"/>
    <property type="project" value="UniProtKB-KW"/>
</dbReference>
<dbReference type="InterPro" id="IPR050229">
    <property type="entry name" value="GlpE_sulfurtransferase"/>
</dbReference>
<accession>A0A1W1VHL1</accession>
<sequence length="121" mass="14105">MKLFYIILIFIIVKLIYNYFKFRGISQIDYESFKKIEKEKELLILDVRTPQEFKTGHLIKAKNIPLSRLKTAIVKNKVSKESKIIVVCRSGMRSNKAALILHKSGYKNIYNLQGGIQKIKD</sequence>
<protein>
    <submittedName>
        <fullName evidence="2">Rhodanese-related sulfurtransferase</fullName>
    </submittedName>
</protein>
<dbReference type="STRING" id="656914.SAMN00017405_2093"/>
<evidence type="ECO:0000313" key="2">
    <source>
        <dbReference type="EMBL" id="SMB92743.1"/>
    </source>
</evidence>
<keyword evidence="2" id="KW-0808">Transferase</keyword>
<dbReference type="CDD" id="cd00158">
    <property type="entry name" value="RHOD"/>
    <property type="match status" value="1"/>
</dbReference>
<reference evidence="2 3" key="1">
    <citation type="submission" date="2017-04" db="EMBL/GenBank/DDBJ databases">
        <authorList>
            <person name="Afonso C.L."/>
            <person name="Miller P.J."/>
            <person name="Scott M.A."/>
            <person name="Spackman E."/>
            <person name="Goraichik I."/>
            <person name="Dimitrov K.M."/>
            <person name="Suarez D.L."/>
            <person name="Swayne D.E."/>
        </authorList>
    </citation>
    <scope>NUCLEOTIDE SEQUENCE [LARGE SCALE GENOMIC DNA]</scope>
    <source>
        <strain evidence="2 3">DSM 11270</strain>
    </source>
</reference>
<keyword evidence="3" id="KW-1185">Reference proteome</keyword>
<dbReference type="Proteomes" id="UP000192731">
    <property type="component" value="Unassembled WGS sequence"/>
</dbReference>
<dbReference type="AlphaFoldDB" id="A0A1W1VHL1"/>
<dbReference type="PANTHER" id="PTHR43031:SF1">
    <property type="entry name" value="PYRIDINE NUCLEOTIDE-DISULPHIDE OXIDOREDUCTASE"/>
    <property type="match status" value="1"/>
</dbReference>
<dbReference type="SUPFAM" id="SSF52821">
    <property type="entry name" value="Rhodanese/Cell cycle control phosphatase"/>
    <property type="match status" value="1"/>
</dbReference>
<dbReference type="InterPro" id="IPR001763">
    <property type="entry name" value="Rhodanese-like_dom"/>
</dbReference>
<dbReference type="InterPro" id="IPR036873">
    <property type="entry name" value="Rhodanese-like_dom_sf"/>
</dbReference>
<dbReference type="OrthoDB" id="9800872at2"/>
<evidence type="ECO:0000259" key="1">
    <source>
        <dbReference type="PROSITE" id="PS50206"/>
    </source>
</evidence>
<dbReference type="RefSeq" id="WP_084053703.1">
    <property type="nucleotide sequence ID" value="NZ_FWWT01000021.1"/>
</dbReference>
<dbReference type="PROSITE" id="PS50206">
    <property type="entry name" value="RHODANESE_3"/>
    <property type="match status" value="1"/>
</dbReference>
<dbReference type="PANTHER" id="PTHR43031">
    <property type="entry name" value="FAD-DEPENDENT OXIDOREDUCTASE"/>
    <property type="match status" value="1"/>
</dbReference>
<evidence type="ECO:0000313" key="3">
    <source>
        <dbReference type="Proteomes" id="UP000192731"/>
    </source>
</evidence>
<dbReference type="SMART" id="SM00450">
    <property type="entry name" value="RHOD"/>
    <property type="match status" value="1"/>
</dbReference>
<gene>
    <name evidence="2" type="ORF">SAMN00017405_2093</name>
</gene>
<name>A0A1W1VHL1_DESTI</name>
<dbReference type="EMBL" id="FWWT01000021">
    <property type="protein sequence ID" value="SMB92743.1"/>
    <property type="molecule type" value="Genomic_DNA"/>
</dbReference>
<feature type="domain" description="Rhodanese" evidence="1">
    <location>
        <begin position="38"/>
        <end position="121"/>
    </location>
</feature>
<proteinExistence type="predicted"/>
<dbReference type="Pfam" id="PF00581">
    <property type="entry name" value="Rhodanese"/>
    <property type="match status" value="1"/>
</dbReference>